<dbReference type="EMBL" id="BK014966">
    <property type="protein sequence ID" value="DAD84818.1"/>
    <property type="molecule type" value="Genomic_DNA"/>
</dbReference>
<organism evidence="1">
    <name type="scientific">Siphoviridae sp. ctfeV1</name>
    <dbReference type="NCBI Taxonomy" id="2826417"/>
    <lineage>
        <taxon>Viruses</taxon>
        <taxon>Duplodnaviria</taxon>
        <taxon>Heunggongvirae</taxon>
        <taxon>Uroviricota</taxon>
        <taxon>Caudoviricetes</taxon>
    </lineage>
</organism>
<evidence type="ECO:0000313" key="1">
    <source>
        <dbReference type="EMBL" id="DAD84818.1"/>
    </source>
</evidence>
<reference evidence="1" key="1">
    <citation type="journal article" date="2021" name="Proc. Natl. Acad. Sci. U.S.A.">
        <title>A Catalog of Tens of Thousands of Viruses from Human Metagenomes Reveals Hidden Associations with Chronic Diseases.</title>
        <authorList>
            <person name="Tisza M.J."/>
            <person name="Buck C.B."/>
        </authorList>
    </citation>
    <scope>NUCLEOTIDE SEQUENCE</scope>
    <source>
        <strain evidence="1">CtfeV1</strain>
    </source>
</reference>
<name>A0A8S5MRP5_9CAUD</name>
<accession>A0A8S5MRP5</accession>
<sequence>MKEELILKVKPETLDSLMNALVDITSEMKAAAPDPQVRFGDEVYMTCLCLENTVLGTIRQVELKKKEGKEIAG</sequence>
<protein>
    <submittedName>
        <fullName evidence="1">Uncharacterized protein</fullName>
    </submittedName>
</protein>
<proteinExistence type="predicted"/>